<keyword evidence="2" id="KW-1185">Reference proteome</keyword>
<accession>A0A392W9N7</accession>
<dbReference type="AlphaFoldDB" id="A0A392W9N7"/>
<feature type="non-terminal residue" evidence="1">
    <location>
        <position position="40"/>
    </location>
</feature>
<protein>
    <submittedName>
        <fullName evidence="1">Uncharacterized protein</fullName>
    </submittedName>
</protein>
<dbReference type="Proteomes" id="UP000265520">
    <property type="component" value="Unassembled WGS sequence"/>
</dbReference>
<proteinExistence type="predicted"/>
<reference evidence="1 2" key="1">
    <citation type="journal article" date="2018" name="Front. Plant Sci.">
        <title>Red Clover (Trifolium pratense) and Zigzag Clover (T. medium) - A Picture of Genomic Similarities and Differences.</title>
        <authorList>
            <person name="Dluhosova J."/>
            <person name="Istvanek J."/>
            <person name="Nedelnik J."/>
            <person name="Repkova J."/>
        </authorList>
    </citation>
    <scope>NUCLEOTIDE SEQUENCE [LARGE SCALE GENOMIC DNA]</scope>
    <source>
        <strain evidence="2">cv. 10/8</strain>
        <tissue evidence="1">Leaf</tissue>
    </source>
</reference>
<sequence length="40" mass="4435">MDLSSNPIAENTDLCVLARRGMILTRRESSLSLANSRQKS</sequence>
<comment type="caution">
    <text evidence="1">The sequence shown here is derived from an EMBL/GenBank/DDBJ whole genome shotgun (WGS) entry which is preliminary data.</text>
</comment>
<dbReference type="EMBL" id="LXQA011429497">
    <property type="protein sequence ID" value="MCI96966.1"/>
    <property type="molecule type" value="Genomic_DNA"/>
</dbReference>
<name>A0A392W9N7_9FABA</name>
<evidence type="ECO:0000313" key="2">
    <source>
        <dbReference type="Proteomes" id="UP000265520"/>
    </source>
</evidence>
<evidence type="ECO:0000313" key="1">
    <source>
        <dbReference type="EMBL" id="MCI96966.1"/>
    </source>
</evidence>
<organism evidence="1 2">
    <name type="scientific">Trifolium medium</name>
    <dbReference type="NCBI Taxonomy" id="97028"/>
    <lineage>
        <taxon>Eukaryota</taxon>
        <taxon>Viridiplantae</taxon>
        <taxon>Streptophyta</taxon>
        <taxon>Embryophyta</taxon>
        <taxon>Tracheophyta</taxon>
        <taxon>Spermatophyta</taxon>
        <taxon>Magnoliopsida</taxon>
        <taxon>eudicotyledons</taxon>
        <taxon>Gunneridae</taxon>
        <taxon>Pentapetalae</taxon>
        <taxon>rosids</taxon>
        <taxon>fabids</taxon>
        <taxon>Fabales</taxon>
        <taxon>Fabaceae</taxon>
        <taxon>Papilionoideae</taxon>
        <taxon>50 kb inversion clade</taxon>
        <taxon>NPAAA clade</taxon>
        <taxon>Hologalegina</taxon>
        <taxon>IRL clade</taxon>
        <taxon>Trifolieae</taxon>
        <taxon>Trifolium</taxon>
    </lineage>
</organism>